<dbReference type="GO" id="GO:0006355">
    <property type="term" value="P:regulation of DNA-templated transcription"/>
    <property type="evidence" value="ECO:0007669"/>
    <property type="project" value="InterPro"/>
</dbReference>
<dbReference type="PANTHER" id="PTHR43798:SF31">
    <property type="entry name" value="AB HYDROLASE SUPERFAMILY PROTEIN YCLE"/>
    <property type="match status" value="1"/>
</dbReference>
<accession>A0A316G847</accession>
<dbReference type="Pfam" id="PF00561">
    <property type="entry name" value="Abhydrolase_1"/>
    <property type="match status" value="1"/>
</dbReference>
<dbReference type="PRINTS" id="PR00038">
    <property type="entry name" value="HTHLUXR"/>
</dbReference>
<dbReference type="PRINTS" id="PR00111">
    <property type="entry name" value="ABHYDROLASE"/>
</dbReference>
<dbReference type="SUPFAM" id="SSF53474">
    <property type="entry name" value="alpha/beta-Hydrolases"/>
    <property type="match status" value="1"/>
</dbReference>
<comment type="caution">
    <text evidence="3">The sequence shown here is derived from an EMBL/GenBank/DDBJ whole genome shotgun (WGS) entry which is preliminary data.</text>
</comment>
<feature type="domain" description="HTH luxR-type" evidence="2">
    <location>
        <begin position="284"/>
        <end position="349"/>
    </location>
</feature>
<dbReference type="InterPro" id="IPR029058">
    <property type="entry name" value="AB_hydrolase_fold"/>
</dbReference>
<dbReference type="GO" id="GO:0016020">
    <property type="term" value="C:membrane"/>
    <property type="evidence" value="ECO:0007669"/>
    <property type="project" value="TreeGrafter"/>
</dbReference>
<dbReference type="Gene3D" id="3.40.50.1820">
    <property type="entry name" value="alpha/beta hydrolase"/>
    <property type="match status" value="1"/>
</dbReference>
<keyword evidence="4" id="KW-1185">Reference proteome</keyword>
<gene>
    <name evidence="3" type="ORF">C8D95_10312</name>
</gene>
<dbReference type="RefSeq" id="WP_164721618.1">
    <property type="nucleotide sequence ID" value="NZ_CP034588.1"/>
</dbReference>
<dbReference type="Proteomes" id="UP000245390">
    <property type="component" value="Unassembled WGS sequence"/>
</dbReference>
<reference evidence="3 4" key="1">
    <citation type="submission" date="2018-05" db="EMBL/GenBank/DDBJ databases">
        <title>Genomic Encyclopedia of Type Strains, Phase IV (KMG-IV): sequencing the most valuable type-strain genomes for metagenomic binning, comparative biology and taxonomic classification.</title>
        <authorList>
            <person name="Goeker M."/>
        </authorList>
    </citation>
    <scope>NUCLEOTIDE SEQUENCE [LARGE SCALE GENOMIC DNA]</scope>
    <source>
        <strain evidence="3 4">DSM 103371</strain>
    </source>
</reference>
<dbReference type="GO" id="GO:0003677">
    <property type="term" value="F:DNA binding"/>
    <property type="evidence" value="ECO:0007669"/>
    <property type="project" value="InterPro"/>
</dbReference>
<name>A0A316G847_9RHOB</name>
<keyword evidence="1 3" id="KW-0378">Hydrolase</keyword>
<dbReference type="PROSITE" id="PS50043">
    <property type="entry name" value="HTH_LUXR_2"/>
    <property type="match status" value="1"/>
</dbReference>
<dbReference type="Pfam" id="PF00196">
    <property type="entry name" value="GerE"/>
    <property type="match status" value="1"/>
</dbReference>
<evidence type="ECO:0000313" key="4">
    <source>
        <dbReference type="Proteomes" id="UP000245390"/>
    </source>
</evidence>
<dbReference type="EMBL" id="QGGV01000003">
    <property type="protein sequence ID" value="PWK56782.1"/>
    <property type="molecule type" value="Genomic_DNA"/>
</dbReference>
<dbReference type="CDD" id="cd06170">
    <property type="entry name" value="LuxR_C_like"/>
    <property type="match status" value="1"/>
</dbReference>
<dbReference type="InterPro" id="IPR000792">
    <property type="entry name" value="Tscrpt_reg_LuxR_C"/>
</dbReference>
<dbReference type="AlphaFoldDB" id="A0A316G847"/>
<organism evidence="3 4">
    <name type="scientific">Silicimonas algicola</name>
    <dbReference type="NCBI Taxonomy" id="1826607"/>
    <lineage>
        <taxon>Bacteria</taxon>
        <taxon>Pseudomonadati</taxon>
        <taxon>Pseudomonadota</taxon>
        <taxon>Alphaproteobacteria</taxon>
        <taxon>Rhodobacterales</taxon>
        <taxon>Paracoccaceae</taxon>
    </lineage>
</organism>
<evidence type="ECO:0000259" key="2">
    <source>
        <dbReference type="PROSITE" id="PS50043"/>
    </source>
</evidence>
<dbReference type="SUPFAM" id="SSF46894">
    <property type="entry name" value="C-terminal effector domain of the bipartite response regulators"/>
    <property type="match status" value="1"/>
</dbReference>
<dbReference type="SMART" id="SM00421">
    <property type="entry name" value="HTH_LUXR"/>
    <property type="match status" value="1"/>
</dbReference>
<protein>
    <submittedName>
        <fullName evidence="3">Alpha/beta hydrolase family protein</fullName>
    </submittedName>
</protein>
<evidence type="ECO:0000256" key="1">
    <source>
        <dbReference type="ARBA" id="ARBA00022801"/>
    </source>
</evidence>
<dbReference type="InterPro" id="IPR016032">
    <property type="entry name" value="Sig_transdc_resp-reg_C-effctor"/>
</dbReference>
<dbReference type="PANTHER" id="PTHR43798">
    <property type="entry name" value="MONOACYLGLYCEROL LIPASE"/>
    <property type="match status" value="1"/>
</dbReference>
<dbReference type="Gene3D" id="1.10.10.10">
    <property type="entry name" value="Winged helix-like DNA-binding domain superfamily/Winged helix DNA-binding domain"/>
    <property type="match status" value="1"/>
</dbReference>
<dbReference type="InterPro" id="IPR050266">
    <property type="entry name" value="AB_hydrolase_sf"/>
</dbReference>
<evidence type="ECO:0000313" key="3">
    <source>
        <dbReference type="EMBL" id="PWK56782.1"/>
    </source>
</evidence>
<dbReference type="InterPro" id="IPR000073">
    <property type="entry name" value="AB_hydrolase_1"/>
</dbReference>
<dbReference type="GO" id="GO:0016787">
    <property type="term" value="F:hydrolase activity"/>
    <property type="evidence" value="ECO:0007669"/>
    <property type="project" value="UniProtKB-KW"/>
</dbReference>
<sequence length="365" mass="40222">MRDGQIRFFESFDGAKIAYCVSGEGPPVILLPSWLTHLEFQRRSVAWKPWLEALSSRYSLVRYDPRGCGMSDRRVDDLTFVAWVRDLDALVGHLKLDSFSLIGVCQGGAVALEYAARHPGRVSHLVLFGTYARGRNKRDDIPLEPEKARVMLDMVRLGWGSEDHAFATAFAQQFQPDGAPGHLATWCELQRRAASPEVAARLTEYMFRIDIRTALTVIGCPTLVAHATGDAVVPLAEGRLLAQSIHGAQFLELDTPNHFPRDDEPAWRSFVEVLHDFLPAPALDDARFGDLTAREREVLDLVAAGLDNRAIAGRLGISPKTVRNHVSGLIAALGVKSRAEAIVMARDAGFGRGDSVNRDRRPGHG</sequence>
<dbReference type="InterPro" id="IPR036388">
    <property type="entry name" value="WH-like_DNA-bd_sf"/>
</dbReference>
<proteinExistence type="predicted"/>